<dbReference type="Proteomes" id="UP001391051">
    <property type="component" value="Unassembled WGS sequence"/>
</dbReference>
<reference evidence="3 4" key="1">
    <citation type="submission" date="2023-01" db="EMBL/GenBank/DDBJ databases">
        <title>Analysis of 21 Apiospora genomes using comparative genomics revels a genus with tremendous synthesis potential of carbohydrate active enzymes and secondary metabolites.</title>
        <authorList>
            <person name="Sorensen T."/>
        </authorList>
    </citation>
    <scope>NUCLEOTIDE SEQUENCE [LARGE SCALE GENOMIC DNA]</scope>
    <source>
        <strain evidence="3 4">CBS 24483</strain>
    </source>
</reference>
<evidence type="ECO:0000313" key="4">
    <source>
        <dbReference type="Proteomes" id="UP001391051"/>
    </source>
</evidence>
<dbReference type="InterPro" id="IPR011333">
    <property type="entry name" value="SKP1/BTB/POZ_sf"/>
</dbReference>
<dbReference type="SUPFAM" id="SSF54695">
    <property type="entry name" value="POZ domain"/>
    <property type="match status" value="1"/>
</dbReference>
<feature type="domain" description="BTB" evidence="2">
    <location>
        <begin position="12"/>
        <end position="81"/>
    </location>
</feature>
<accession>A0ABR1QGX8</accession>
<evidence type="ECO:0000259" key="2">
    <source>
        <dbReference type="PROSITE" id="PS50097"/>
    </source>
</evidence>
<keyword evidence="4" id="KW-1185">Reference proteome</keyword>
<sequence>MPPPYDSILRSRPITFVVGPTKTEFVVHADAITRLSKPLRALVDGDMKEAKESHVVWDDVDDQTFARFIQWAYTDEYATAEPEILLDASNIQTGESSTASTKAPREPEKSLYSLQDKSAITLQPLLGSKGVEMAKAFTAGTSWAMIGATFEPRLNSEGCEDYSKVSSCHANLYIMADKYDIAPLGKLSMHKLGTTLKTFKLYPSRMSDILSLAELVFENTRDGDEMRLMIAHYCACIVEDLAKCEKFQPTLQAYPEFSSALMAKMTERLD</sequence>
<feature type="region of interest" description="Disordered" evidence="1">
    <location>
        <begin position="88"/>
        <end position="108"/>
    </location>
</feature>
<dbReference type="InterPro" id="IPR000210">
    <property type="entry name" value="BTB/POZ_dom"/>
</dbReference>
<protein>
    <recommendedName>
        <fullName evidence="2">BTB domain-containing protein</fullName>
    </recommendedName>
</protein>
<dbReference type="EMBL" id="JAQQWE010000004">
    <property type="protein sequence ID" value="KAK7955900.1"/>
    <property type="molecule type" value="Genomic_DNA"/>
</dbReference>
<dbReference type="PANTHER" id="PTHR47843:SF2">
    <property type="entry name" value="BTB DOMAIN-CONTAINING PROTEIN"/>
    <property type="match status" value="1"/>
</dbReference>
<dbReference type="RefSeq" id="XP_066701206.1">
    <property type="nucleotide sequence ID" value="XM_066841344.1"/>
</dbReference>
<evidence type="ECO:0000256" key="1">
    <source>
        <dbReference type="SAM" id="MobiDB-lite"/>
    </source>
</evidence>
<feature type="compositionally biased region" description="Polar residues" evidence="1">
    <location>
        <begin position="89"/>
        <end position="101"/>
    </location>
</feature>
<dbReference type="GeneID" id="92074406"/>
<dbReference type="Gene3D" id="3.30.710.10">
    <property type="entry name" value="Potassium Channel Kv1.1, Chain A"/>
    <property type="match status" value="1"/>
</dbReference>
<proteinExistence type="predicted"/>
<evidence type="ECO:0000313" key="3">
    <source>
        <dbReference type="EMBL" id="KAK7955900.1"/>
    </source>
</evidence>
<gene>
    <name evidence="3" type="ORF">PG986_005122</name>
</gene>
<dbReference type="PROSITE" id="PS50097">
    <property type="entry name" value="BTB"/>
    <property type="match status" value="1"/>
</dbReference>
<name>A0ABR1QGX8_9PEZI</name>
<dbReference type="PANTHER" id="PTHR47843">
    <property type="entry name" value="BTB DOMAIN-CONTAINING PROTEIN-RELATED"/>
    <property type="match status" value="1"/>
</dbReference>
<organism evidence="3 4">
    <name type="scientific">Apiospora aurea</name>
    <dbReference type="NCBI Taxonomy" id="335848"/>
    <lineage>
        <taxon>Eukaryota</taxon>
        <taxon>Fungi</taxon>
        <taxon>Dikarya</taxon>
        <taxon>Ascomycota</taxon>
        <taxon>Pezizomycotina</taxon>
        <taxon>Sordariomycetes</taxon>
        <taxon>Xylariomycetidae</taxon>
        <taxon>Amphisphaeriales</taxon>
        <taxon>Apiosporaceae</taxon>
        <taxon>Apiospora</taxon>
    </lineage>
</organism>
<comment type="caution">
    <text evidence="3">The sequence shown here is derived from an EMBL/GenBank/DDBJ whole genome shotgun (WGS) entry which is preliminary data.</text>
</comment>